<proteinExistence type="predicted"/>
<feature type="transmembrane region" description="Helical" evidence="1">
    <location>
        <begin position="193"/>
        <end position="212"/>
    </location>
</feature>
<reference evidence="4 5" key="1">
    <citation type="submission" date="2018-02" db="EMBL/GenBank/DDBJ databases">
        <title>Genomic Encyclopedia of Archaeal and Bacterial Type Strains, Phase II (KMG-II): from individual species to whole genera.</title>
        <authorList>
            <person name="Goeker M."/>
        </authorList>
    </citation>
    <scope>NUCLEOTIDE SEQUENCE [LARGE SCALE GENOMIC DNA]</scope>
    <source>
        <strain evidence="4 5">DSM 22857</strain>
    </source>
</reference>
<evidence type="ECO:0000313" key="5">
    <source>
        <dbReference type="Proteomes" id="UP000239485"/>
    </source>
</evidence>
<feature type="transmembrane region" description="Helical" evidence="1">
    <location>
        <begin position="96"/>
        <end position="116"/>
    </location>
</feature>
<dbReference type="PANTHER" id="PTHR33121">
    <property type="entry name" value="CYCLIC DI-GMP PHOSPHODIESTERASE PDEF"/>
    <property type="match status" value="1"/>
</dbReference>
<dbReference type="RefSeq" id="WP_146099500.1">
    <property type="nucleotide sequence ID" value="NZ_PTJD01000007.1"/>
</dbReference>
<dbReference type="CDD" id="cd01948">
    <property type="entry name" value="EAL"/>
    <property type="match status" value="1"/>
</dbReference>
<dbReference type="InterPro" id="IPR050706">
    <property type="entry name" value="Cyclic-di-GMP_PDE-like"/>
</dbReference>
<dbReference type="OrthoDB" id="23692at2"/>
<dbReference type="CDD" id="cd01949">
    <property type="entry name" value="GGDEF"/>
    <property type="match status" value="1"/>
</dbReference>
<feature type="transmembrane region" description="Helical" evidence="1">
    <location>
        <begin position="165"/>
        <end position="186"/>
    </location>
</feature>
<organism evidence="4 5">
    <name type="scientific">Kineococcus xinjiangensis</name>
    <dbReference type="NCBI Taxonomy" id="512762"/>
    <lineage>
        <taxon>Bacteria</taxon>
        <taxon>Bacillati</taxon>
        <taxon>Actinomycetota</taxon>
        <taxon>Actinomycetes</taxon>
        <taxon>Kineosporiales</taxon>
        <taxon>Kineosporiaceae</taxon>
        <taxon>Kineococcus</taxon>
    </lineage>
</organism>
<dbReference type="InterPro" id="IPR029787">
    <property type="entry name" value="Nucleotide_cyclase"/>
</dbReference>
<feature type="transmembrane region" description="Helical" evidence="1">
    <location>
        <begin position="64"/>
        <end position="84"/>
    </location>
</feature>
<evidence type="ECO:0000259" key="2">
    <source>
        <dbReference type="PROSITE" id="PS50883"/>
    </source>
</evidence>
<comment type="caution">
    <text evidence="4">The sequence shown here is derived from an EMBL/GenBank/DDBJ whole genome shotgun (WGS) entry which is preliminary data.</text>
</comment>
<dbReference type="SUPFAM" id="SSF141868">
    <property type="entry name" value="EAL domain-like"/>
    <property type="match status" value="1"/>
</dbReference>
<feature type="transmembrane region" description="Helical" evidence="1">
    <location>
        <begin position="128"/>
        <end position="145"/>
    </location>
</feature>
<feature type="transmembrane region" description="Helical" evidence="1">
    <location>
        <begin position="227"/>
        <end position="245"/>
    </location>
</feature>
<dbReference type="InterPro" id="IPR001633">
    <property type="entry name" value="EAL_dom"/>
</dbReference>
<dbReference type="InterPro" id="IPR043128">
    <property type="entry name" value="Rev_trsase/Diguanyl_cyclase"/>
</dbReference>
<evidence type="ECO:0000313" key="4">
    <source>
        <dbReference type="EMBL" id="PPK94626.1"/>
    </source>
</evidence>
<accession>A0A2S6IKC2</accession>
<feature type="transmembrane region" description="Helical" evidence="1">
    <location>
        <begin position="257"/>
        <end position="278"/>
    </location>
</feature>
<dbReference type="NCBIfam" id="TIGR00254">
    <property type="entry name" value="GGDEF"/>
    <property type="match status" value="1"/>
</dbReference>
<dbReference type="Proteomes" id="UP000239485">
    <property type="component" value="Unassembled WGS sequence"/>
</dbReference>
<dbReference type="PROSITE" id="PS50887">
    <property type="entry name" value="GGDEF"/>
    <property type="match status" value="1"/>
</dbReference>
<keyword evidence="5" id="KW-1185">Reference proteome</keyword>
<feature type="transmembrane region" description="Helical" evidence="1">
    <location>
        <begin position="33"/>
        <end position="52"/>
    </location>
</feature>
<keyword evidence="1" id="KW-0812">Transmembrane</keyword>
<dbReference type="Pfam" id="PF00990">
    <property type="entry name" value="GGDEF"/>
    <property type="match status" value="1"/>
</dbReference>
<dbReference type="EMBL" id="PTJD01000007">
    <property type="protein sequence ID" value="PPK94626.1"/>
    <property type="molecule type" value="Genomic_DNA"/>
</dbReference>
<name>A0A2S6IKC2_9ACTN</name>
<dbReference type="SMART" id="SM00052">
    <property type="entry name" value="EAL"/>
    <property type="match status" value="1"/>
</dbReference>
<dbReference type="Gene3D" id="3.30.70.270">
    <property type="match status" value="1"/>
</dbReference>
<gene>
    <name evidence="4" type="ORF">CLV92_107129</name>
</gene>
<feature type="domain" description="GGDEF" evidence="3">
    <location>
        <begin position="342"/>
        <end position="473"/>
    </location>
</feature>
<feature type="domain" description="EAL" evidence="2">
    <location>
        <begin position="482"/>
        <end position="739"/>
    </location>
</feature>
<dbReference type="AlphaFoldDB" id="A0A2S6IKC2"/>
<dbReference type="GO" id="GO:0071111">
    <property type="term" value="F:cyclic-guanylate-specific phosphodiesterase activity"/>
    <property type="evidence" value="ECO:0007669"/>
    <property type="project" value="InterPro"/>
</dbReference>
<dbReference type="PANTHER" id="PTHR33121:SF70">
    <property type="entry name" value="SIGNALING PROTEIN YKOW"/>
    <property type="match status" value="1"/>
</dbReference>
<sequence>MPTPGRVLLALAAGVLVYTLALAGLSAPGLPLVLDATLGSTIALTAAGLLWWRVAAVRAERWVFLPLALGVTAGVVQEAAVDVVQVLGGDPPRGPGALVLPLLAVPCFVLAVQQYLRHRVGERTRGAWLDAVAGLLVLLAWQAQLAGPVERLTPEVPAGAEDVPLVVPVVYAILLVELVGIVLWCGLRGDVRLWLWLAALAMSFAGHLGWVLQLRAGTDAGGSPADVLRAAAAVTVAASAWMPWHRRPPIVVGVSRLLVAPTAVVLLCAALLAATAGTGGTTRSGLLAAAGLLLVVARLGLAHRQLVPLAQARLLSLTDEVTGLGNRRALLAAMAEADERDETACLLLLDLERFKEVNDALGHGAGDELLRSVAQRLAAHARPGDVAARLGGDEFALLLPRTGLEPGLRLAEALAGDLAHRHRLTGSALHVPARLGVAARPEHAARGEELLRRADVALHVAKRGRVDVKVYDESVDRRSGDRLQLLEELRQVLAPGAAGGSLVLHFQPKIDLVSGAVAGAEALVRWAHPRLGLLDPTSFVATAEQRGLMPSLTRQVLEEALAEAARWREAGAGVPVAVNLSATDVLDAALPERVRRALERHGLPPAALHLEITESVVLGDSRRARAVVAALAGLGVRLSVDDYGTGYSSLAYLRDLAVHDLKLDRSFVAEVAHDERSAAIVRSTVDLAHSLGLKLIAEGVADEEGVRALRSLGCDQSQSHLHSPPLPAPEFLQWLREHRAVTAG</sequence>
<dbReference type="InterPro" id="IPR035919">
    <property type="entry name" value="EAL_sf"/>
</dbReference>
<keyword evidence="1" id="KW-0472">Membrane</keyword>
<dbReference type="Pfam" id="PF00563">
    <property type="entry name" value="EAL"/>
    <property type="match status" value="1"/>
</dbReference>
<dbReference type="InterPro" id="IPR000160">
    <property type="entry name" value="GGDEF_dom"/>
</dbReference>
<dbReference type="Gene3D" id="3.20.20.450">
    <property type="entry name" value="EAL domain"/>
    <property type="match status" value="1"/>
</dbReference>
<evidence type="ECO:0000256" key="1">
    <source>
        <dbReference type="SAM" id="Phobius"/>
    </source>
</evidence>
<keyword evidence="1" id="KW-1133">Transmembrane helix</keyword>
<dbReference type="SUPFAM" id="SSF55073">
    <property type="entry name" value="Nucleotide cyclase"/>
    <property type="match status" value="1"/>
</dbReference>
<dbReference type="PROSITE" id="PS50883">
    <property type="entry name" value="EAL"/>
    <property type="match status" value="1"/>
</dbReference>
<protein>
    <submittedName>
        <fullName evidence="4">Diguanylate cyclase (GGDEF)-like protein</fullName>
    </submittedName>
</protein>
<evidence type="ECO:0000259" key="3">
    <source>
        <dbReference type="PROSITE" id="PS50887"/>
    </source>
</evidence>
<dbReference type="SMART" id="SM00267">
    <property type="entry name" value="GGDEF"/>
    <property type="match status" value="1"/>
</dbReference>